<keyword evidence="2" id="KW-0238">DNA-binding</keyword>
<gene>
    <name evidence="5" type="ORF">EES38_10245</name>
</gene>
<comment type="caution">
    <text evidence="5">The sequence shown here is derived from an EMBL/GenBank/DDBJ whole genome shotgun (WGS) entry which is preliminary data.</text>
</comment>
<dbReference type="InterPro" id="IPR000835">
    <property type="entry name" value="HTH_MarR-typ"/>
</dbReference>
<organism evidence="5 6">
    <name type="scientific">Vibrio viridaestus</name>
    <dbReference type="NCBI Taxonomy" id="2487322"/>
    <lineage>
        <taxon>Bacteria</taxon>
        <taxon>Pseudomonadati</taxon>
        <taxon>Pseudomonadota</taxon>
        <taxon>Gammaproteobacteria</taxon>
        <taxon>Vibrionales</taxon>
        <taxon>Vibrionaceae</taxon>
        <taxon>Vibrio</taxon>
    </lineage>
</organism>
<sequence length="145" mass="16599">MKSKPIERQLAQLTQVIREKITLSLIQKNSRVSFFESLVLLQISEIEACTAHDVCVALHKDKAQITRLVNGLVQLNLIERIQNPRDKRQQVLSLTSLGKEELNLIMNVRQNLSRKMTCGIDEDVLQLVSHQLEIMKNNLGDKDSR</sequence>
<feature type="domain" description="HTH marR-type" evidence="4">
    <location>
        <begin position="3"/>
        <end position="137"/>
    </location>
</feature>
<dbReference type="EMBL" id="RJVQ01000003">
    <property type="protein sequence ID" value="RQW63617.1"/>
    <property type="molecule type" value="Genomic_DNA"/>
</dbReference>
<dbReference type="PROSITE" id="PS50995">
    <property type="entry name" value="HTH_MARR_2"/>
    <property type="match status" value="1"/>
</dbReference>
<dbReference type="RefSeq" id="WP_124937080.1">
    <property type="nucleotide sequence ID" value="NZ_RJVQ01000003.1"/>
</dbReference>
<dbReference type="GO" id="GO:0003700">
    <property type="term" value="F:DNA-binding transcription factor activity"/>
    <property type="evidence" value="ECO:0007669"/>
    <property type="project" value="InterPro"/>
</dbReference>
<dbReference type="OrthoDB" id="6196575at2"/>
<dbReference type="GO" id="GO:0003677">
    <property type="term" value="F:DNA binding"/>
    <property type="evidence" value="ECO:0007669"/>
    <property type="project" value="UniProtKB-KW"/>
</dbReference>
<dbReference type="PANTHER" id="PTHR42756:SF1">
    <property type="entry name" value="TRANSCRIPTIONAL REPRESSOR OF EMRAB OPERON"/>
    <property type="match status" value="1"/>
</dbReference>
<dbReference type="Pfam" id="PF12802">
    <property type="entry name" value="MarR_2"/>
    <property type="match status" value="1"/>
</dbReference>
<dbReference type="SUPFAM" id="SSF46785">
    <property type="entry name" value="Winged helix' DNA-binding domain"/>
    <property type="match status" value="1"/>
</dbReference>
<evidence type="ECO:0000256" key="1">
    <source>
        <dbReference type="ARBA" id="ARBA00023015"/>
    </source>
</evidence>
<evidence type="ECO:0000256" key="2">
    <source>
        <dbReference type="ARBA" id="ARBA00023125"/>
    </source>
</evidence>
<proteinExistence type="predicted"/>
<dbReference type="Proteomes" id="UP000281112">
    <property type="component" value="Unassembled WGS sequence"/>
</dbReference>
<reference evidence="5 6" key="1">
    <citation type="submission" date="2018-11" db="EMBL/GenBank/DDBJ databases">
        <title>Vibrio LJC006 sp. nov., isolated from seawater during the bloom of the enteromorpha.</title>
        <authorList>
            <person name="Liang J."/>
        </authorList>
    </citation>
    <scope>NUCLEOTIDE SEQUENCE [LARGE SCALE GENOMIC DNA]</scope>
    <source>
        <strain evidence="5 6">LJC006</strain>
    </source>
</reference>
<keyword evidence="6" id="KW-1185">Reference proteome</keyword>
<evidence type="ECO:0000256" key="3">
    <source>
        <dbReference type="ARBA" id="ARBA00023163"/>
    </source>
</evidence>
<dbReference type="PANTHER" id="PTHR42756">
    <property type="entry name" value="TRANSCRIPTIONAL REGULATOR, MARR"/>
    <property type="match status" value="1"/>
</dbReference>
<dbReference type="InterPro" id="IPR036390">
    <property type="entry name" value="WH_DNA-bd_sf"/>
</dbReference>
<dbReference type="Gene3D" id="1.10.10.10">
    <property type="entry name" value="Winged helix-like DNA-binding domain superfamily/Winged helix DNA-binding domain"/>
    <property type="match status" value="1"/>
</dbReference>
<evidence type="ECO:0000313" key="5">
    <source>
        <dbReference type="EMBL" id="RQW63617.1"/>
    </source>
</evidence>
<keyword evidence="1" id="KW-0805">Transcription regulation</keyword>
<evidence type="ECO:0000259" key="4">
    <source>
        <dbReference type="PROSITE" id="PS50995"/>
    </source>
</evidence>
<dbReference type="SMART" id="SM00347">
    <property type="entry name" value="HTH_MARR"/>
    <property type="match status" value="1"/>
</dbReference>
<keyword evidence="3" id="KW-0804">Transcription</keyword>
<accession>A0A3N9THB5</accession>
<evidence type="ECO:0000313" key="6">
    <source>
        <dbReference type="Proteomes" id="UP000281112"/>
    </source>
</evidence>
<dbReference type="AlphaFoldDB" id="A0A3N9THB5"/>
<dbReference type="InterPro" id="IPR036388">
    <property type="entry name" value="WH-like_DNA-bd_sf"/>
</dbReference>
<protein>
    <submittedName>
        <fullName evidence="5">MarR family transcriptional regulator</fullName>
    </submittedName>
</protein>
<name>A0A3N9THB5_9VIBR</name>